<dbReference type="Proteomes" id="UP001147148">
    <property type="component" value="Unassembled WGS sequence"/>
</dbReference>
<dbReference type="EMBL" id="JAPDSH010000007">
    <property type="protein sequence ID" value="MDF0480448.1"/>
    <property type="molecule type" value="Genomic_DNA"/>
</dbReference>
<dbReference type="PIRSF" id="PIRSF000428">
    <property type="entry name" value="P_Ac_trans"/>
    <property type="match status" value="1"/>
</dbReference>
<feature type="domain" description="Phosphate acetyl/butaryl transferase" evidence="4">
    <location>
        <begin position="7"/>
        <end position="76"/>
    </location>
</feature>
<sequence>MITNFESFISELQTNTNQVIVVAGAHDPEVLSAVKKAEELDLAQFILVGNRELMTTYSKDIDFDISKHNILDSDSPSEIGELSVGLVRTGRASVLMKGIIETPILLKAVLNKQKGLKTDQLLSHVGVFQINSLNRLLLIADSAVNIAPNVDEKEKIIMNTLIVADSLGIREPKVALIAASEHVNEKMPATKDAAILVKKNEEVNYFKPAILAGPLALDNAISSKAAAIKNIKNAVVGNADILIMPTIEAGNILVKSLEYFSNSQKAGVIMGASVPIILTSRASTDDTKLYSIALSLLIQKKVLEMD</sequence>
<keyword evidence="3 5" id="KW-0012">Acyltransferase</keyword>
<evidence type="ECO:0000259" key="4">
    <source>
        <dbReference type="Pfam" id="PF01515"/>
    </source>
</evidence>
<protein>
    <submittedName>
        <fullName evidence="5">Phosphate acyltransferase</fullName>
    </submittedName>
</protein>
<organism evidence="5 6">
    <name type="scientific">Vagococcus proximus</name>
    <dbReference type="NCBI Taxonomy" id="2991417"/>
    <lineage>
        <taxon>Bacteria</taxon>
        <taxon>Bacillati</taxon>
        <taxon>Bacillota</taxon>
        <taxon>Bacilli</taxon>
        <taxon>Lactobacillales</taxon>
        <taxon>Enterococcaceae</taxon>
        <taxon>Vagococcus</taxon>
    </lineage>
</organism>
<comment type="caution">
    <text evidence="5">The sequence shown here is derived from an EMBL/GenBank/DDBJ whole genome shotgun (WGS) entry which is preliminary data.</text>
</comment>
<dbReference type="SUPFAM" id="SSF53659">
    <property type="entry name" value="Isocitrate/Isopropylmalate dehydrogenase-like"/>
    <property type="match status" value="1"/>
</dbReference>
<gene>
    <name evidence="5" type="ORF">OL233_09155</name>
</gene>
<evidence type="ECO:0000256" key="2">
    <source>
        <dbReference type="ARBA" id="ARBA00022679"/>
    </source>
</evidence>
<dbReference type="PANTHER" id="PTHR43356:SF2">
    <property type="entry name" value="PHOSPHATE ACETYLTRANSFERASE"/>
    <property type="match status" value="1"/>
</dbReference>
<proteinExistence type="inferred from homology"/>
<dbReference type="Gene3D" id="3.40.718.10">
    <property type="entry name" value="Isopropylmalate Dehydrogenase"/>
    <property type="match status" value="1"/>
</dbReference>
<dbReference type="GO" id="GO:0016746">
    <property type="term" value="F:acyltransferase activity"/>
    <property type="evidence" value="ECO:0007669"/>
    <property type="project" value="UniProtKB-KW"/>
</dbReference>
<reference evidence="5" key="1">
    <citation type="submission" date="2022-10" db="EMBL/GenBank/DDBJ databases">
        <title>Vagococcus sp. isolated from poultry meat.</title>
        <authorList>
            <person name="Johansson P."/>
            <person name="Bjorkroth J."/>
        </authorList>
    </citation>
    <scope>NUCLEOTIDE SEQUENCE</scope>
    <source>
        <strain evidence="5">PNs007</strain>
    </source>
</reference>
<evidence type="ECO:0000256" key="3">
    <source>
        <dbReference type="ARBA" id="ARBA00023315"/>
    </source>
</evidence>
<feature type="domain" description="Phosphate acetyl/butaryl transferase" evidence="4">
    <location>
        <begin position="84"/>
        <end position="294"/>
    </location>
</feature>
<dbReference type="InterPro" id="IPR002505">
    <property type="entry name" value="PTA_PTB"/>
</dbReference>
<dbReference type="InterPro" id="IPR050500">
    <property type="entry name" value="Phos_Acetyltrans/Butyryltrans"/>
</dbReference>
<dbReference type="Pfam" id="PF01515">
    <property type="entry name" value="PTA_PTB"/>
    <property type="match status" value="2"/>
</dbReference>
<comment type="similarity">
    <text evidence="1">Belongs to the phosphate acetyltransferase and butyryltransferase family.</text>
</comment>
<dbReference type="InterPro" id="IPR012147">
    <property type="entry name" value="P_Ac_Bu_trans"/>
</dbReference>
<accession>A0ABT5X3A4</accession>
<evidence type="ECO:0000313" key="6">
    <source>
        <dbReference type="Proteomes" id="UP001147148"/>
    </source>
</evidence>
<evidence type="ECO:0000313" key="5">
    <source>
        <dbReference type="EMBL" id="MDF0480448.1"/>
    </source>
</evidence>
<dbReference type="RefSeq" id="WP_275472020.1">
    <property type="nucleotide sequence ID" value="NZ_JAPDSH010000007.1"/>
</dbReference>
<dbReference type="PANTHER" id="PTHR43356">
    <property type="entry name" value="PHOSPHATE ACETYLTRANSFERASE"/>
    <property type="match status" value="1"/>
</dbReference>
<keyword evidence="6" id="KW-1185">Reference proteome</keyword>
<keyword evidence="2" id="KW-0808">Transferase</keyword>
<evidence type="ECO:0000256" key="1">
    <source>
        <dbReference type="ARBA" id="ARBA00005656"/>
    </source>
</evidence>
<name>A0ABT5X3A4_9ENTE</name>